<evidence type="ECO:0008006" key="4">
    <source>
        <dbReference type="Google" id="ProtNLM"/>
    </source>
</evidence>
<dbReference type="AlphaFoldDB" id="A0A164E7H7"/>
<gene>
    <name evidence="2" type="ORF">APZ42_009113</name>
</gene>
<proteinExistence type="predicted"/>
<dbReference type="EMBL" id="LRGB01024718">
    <property type="protein sequence ID" value="KZR96508.1"/>
    <property type="molecule type" value="Genomic_DNA"/>
</dbReference>
<reference evidence="2 3" key="1">
    <citation type="submission" date="2016-03" db="EMBL/GenBank/DDBJ databases">
        <title>EvidentialGene: Evidence-directed Construction of Genes on Genomes.</title>
        <authorList>
            <person name="Gilbert D.G."/>
            <person name="Choi J.-H."/>
            <person name="Mockaitis K."/>
            <person name="Colbourne J."/>
            <person name="Pfrender M."/>
        </authorList>
    </citation>
    <scope>NUCLEOTIDE SEQUENCE [LARGE SCALE GENOMIC DNA]</scope>
    <source>
        <strain evidence="2 3">Xinb3</strain>
        <tissue evidence="2">Complete organism</tissue>
    </source>
</reference>
<accession>A0A164E7H7</accession>
<dbReference type="Proteomes" id="UP000076858">
    <property type="component" value="Unassembled WGS sequence"/>
</dbReference>
<keyword evidence="3" id="KW-1185">Reference proteome</keyword>
<evidence type="ECO:0000256" key="1">
    <source>
        <dbReference type="SAM" id="SignalP"/>
    </source>
</evidence>
<organism evidence="2 3">
    <name type="scientific">Daphnia magna</name>
    <dbReference type="NCBI Taxonomy" id="35525"/>
    <lineage>
        <taxon>Eukaryota</taxon>
        <taxon>Metazoa</taxon>
        <taxon>Ecdysozoa</taxon>
        <taxon>Arthropoda</taxon>
        <taxon>Crustacea</taxon>
        <taxon>Branchiopoda</taxon>
        <taxon>Diplostraca</taxon>
        <taxon>Cladocera</taxon>
        <taxon>Anomopoda</taxon>
        <taxon>Daphniidae</taxon>
        <taxon>Daphnia</taxon>
    </lineage>
</organism>
<sequence length="81" mass="9491">MNFFFLIVNNFTVVHLRMTCNTKTLAWINVKIRFFGSNVNAICKSDNLVASLNKALVFPNILEHLTLWWYNENRVVKAFLL</sequence>
<feature type="signal peptide" evidence="1">
    <location>
        <begin position="1"/>
        <end position="16"/>
    </location>
</feature>
<keyword evidence="1" id="KW-0732">Signal</keyword>
<evidence type="ECO:0000313" key="2">
    <source>
        <dbReference type="EMBL" id="KZR96508.1"/>
    </source>
</evidence>
<comment type="caution">
    <text evidence="2">The sequence shown here is derived from an EMBL/GenBank/DDBJ whole genome shotgun (WGS) entry which is preliminary data.</text>
</comment>
<name>A0A164E7H7_9CRUS</name>
<protein>
    <recommendedName>
        <fullName evidence="4">Secreted protein</fullName>
    </recommendedName>
</protein>
<evidence type="ECO:0000313" key="3">
    <source>
        <dbReference type="Proteomes" id="UP000076858"/>
    </source>
</evidence>
<feature type="chain" id="PRO_5007849727" description="Secreted protein" evidence="1">
    <location>
        <begin position="17"/>
        <end position="81"/>
    </location>
</feature>